<keyword evidence="2" id="KW-1185">Reference proteome</keyword>
<sequence>MICDAFRGWRKDTRTENLNLKVRDIYMFRCSKCKKWLKGITTETDVVCNGITYHATNVPAKICPECGEITIHEIIQERIVQYATQRNKISIDYAECENEESVASQSIL</sequence>
<proteinExistence type="predicted"/>
<accession>A0ABV1DRS6</accession>
<comment type="caution">
    <text evidence="1">The sequence shown here is derived from an EMBL/GenBank/DDBJ whole genome shotgun (WGS) entry which is preliminary data.</text>
</comment>
<protein>
    <recommendedName>
        <fullName evidence="3">YgiT-type zinc finger protein</fullName>
    </recommendedName>
</protein>
<name>A0ABV1DRS6_9FIRM</name>
<organism evidence="1 2">
    <name type="scientific">Blautia caccae</name>
    <dbReference type="NCBI Taxonomy" id="3133175"/>
    <lineage>
        <taxon>Bacteria</taxon>
        <taxon>Bacillati</taxon>
        <taxon>Bacillota</taxon>
        <taxon>Clostridia</taxon>
        <taxon>Lachnospirales</taxon>
        <taxon>Lachnospiraceae</taxon>
        <taxon>Blautia</taxon>
    </lineage>
</organism>
<evidence type="ECO:0000313" key="2">
    <source>
        <dbReference type="Proteomes" id="UP001457898"/>
    </source>
</evidence>
<evidence type="ECO:0008006" key="3">
    <source>
        <dbReference type="Google" id="ProtNLM"/>
    </source>
</evidence>
<reference evidence="1 2" key="1">
    <citation type="submission" date="2024-03" db="EMBL/GenBank/DDBJ databases">
        <title>Human intestinal bacterial collection.</title>
        <authorList>
            <person name="Pauvert C."/>
            <person name="Hitch T.C.A."/>
            <person name="Clavel T."/>
        </authorList>
    </citation>
    <scope>NUCLEOTIDE SEQUENCE [LARGE SCALE GENOMIC DNA]</scope>
    <source>
        <strain evidence="1 2">CLA-SR-H028</strain>
    </source>
</reference>
<gene>
    <name evidence="1" type="ORF">WMO65_19085</name>
</gene>
<dbReference type="RefSeq" id="WP_303003612.1">
    <property type="nucleotide sequence ID" value="NZ_JBBMFP010000020.1"/>
</dbReference>
<evidence type="ECO:0000313" key="1">
    <source>
        <dbReference type="EMBL" id="MEQ2433104.1"/>
    </source>
</evidence>
<dbReference type="Proteomes" id="UP001457898">
    <property type="component" value="Unassembled WGS sequence"/>
</dbReference>
<dbReference type="EMBL" id="JBBMFP010000020">
    <property type="protein sequence ID" value="MEQ2433104.1"/>
    <property type="molecule type" value="Genomic_DNA"/>
</dbReference>